<feature type="domain" description="BT-3987-like N-terminal" evidence="1">
    <location>
        <begin position="50"/>
        <end position="147"/>
    </location>
</feature>
<organism evidence="2 3">
    <name type="scientific">Plebeiibacterium sediminum</name>
    <dbReference type="NCBI Taxonomy" id="2992112"/>
    <lineage>
        <taxon>Bacteria</taxon>
        <taxon>Pseudomonadati</taxon>
        <taxon>Bacteroidota</taxon>
        <taxon>Bacteroidia</taxon>
        <taxon>Marinilabiliales</taxon>
        <taxon>Marinilabiliaceae</taxon>
        <taxon>Plebeiibacterium</taxon>
    </lineage>
</organism>
<evidence type="ECO:0000259" key="1">
    <source>
        <dbReference type="Pfam" id="PF08522"/>
    </source>
</evidence>
<proteinExistence type="predicted"/>
<dbReference type="Pfam" id="PF08522">
    <property type="entry name" value="BT_3987-like_N"/>
    <property type="match status" value="1"/>
</dbReference>
<dbReference type="EMBL" id="JAPDPJ010000012">
    <property type="protein sequence ID" value="MCW3786318.1"/>
    <property type="molecule type" value="Genomic_DNA"/>
</dbReference>
<comment type="caution">
    <text evidence="2">The sequence shown here is derived from an EMBL/GenBank/DDBJ whole genome shotgun (WGS) entry which is preliminary data.</text>
</comment>
<name>A0AAE3SFL6_9BACT</name>
<dbReference type="Gene3D" id="2.60.40.1740">
    <property type="entry name" value="hypothetical protein (bacova_03559)"/>
    <property type="match status" value="1"/>
</dbReference>
<dbReference type="PROSITE" id="PS51257">
    <property type="entry name" value="PROKAR_LIPOPROTEIN"/>
    <property type="match status" value="1"/>
</dbReference>
<gene>
    <name evidence="2" type="ORF">OM075_07560</name>
</gene>
<dbReference type="Gene3D" id="2.60.120.260">
    <property type="entry name" value="Galactose-binding domain-like"/>
    <property type="match status" value="1"/>
</dbReference>
<evidence type="ECO:0000313" key="2">
    <source>
        <dbReference type="EMBL" id="MCW3786318.1"/>
    </source>
</evidence>
<dbReference type="InterPro" id="IPR013728">
    <property type="entry name" value="BT_3987-like_N"/>
</dbReference>
<accession>A0AAE3SFL6</accession>
<evidence type="ECO:0000313" key="3">
    <source>
        <dbReference type="Proteomes" id="UP001209229"/>
    </source>
</evidence>
<dbReference type="AlphaFoldDB" id="A0AAE3SFL6"/>
<protein>
    <submittedName>
        <fullName evidence="2">DUF1735 domain-containing protein</fullName>
    </submittedName>
</protein>
<keyword evidence="3" id="KW-1185">Reference proteome</keyword>
<reference evidence="2" key="1">
    <citation type="submission" date="2022-10" db="EMBL/GenBank/DDBJ databases">
        <authorList>
            <person name="Yu W.X."/>
        </authorList>
    </citation>
    <scope>NUCLEOTIDE SEQUENCE</scope>
    <source>
        <strain evidence="2">AAT</strain>
    </source>
</reference>
<dbReference type="Proteomes" id="UP001209229">
    <property type="component" value="Unassembled WGS sequence"/>
</dbReference>
<sequence>MRYIILFLLLVCVLSGCYDEYRLDYPYSTVAFSNATGGMDIEGVLARTVVKDEGMKLDIGVYLGGILENNSNRWVEYEIDESILDGTDFELLPSNYYTLSNTEKFEIPSGDYIGRVTLSLDSAAFVNDTKALEYKYALPIRLIRTSEDSILSTKSTQILTLKYINHYEGFYNHKGSFTTYSSSDEELNAGSFENVITASTYDLDTILINGLLNGIGEDYMAKLMVDQSNSIYMEYVPKVPEMIVEENVALSSTSTTSSVSDWENLDAIHDGQEPSNSETKSEGGAYGNWPNAETWNWVQYDFPQYYEISKSEVYWWTDNGGILIPYNSYVEYWDSETEEWKLLSDPVINGEVVPAEDYGNKEKFSGDTPALGGEKDMFNVTTFKPVITDKIRLHFIAVESQGIHEWKVWGIKSKLSGYEQEPIEKITMLDGNSFDKESNTFNLNYRINYIGKDHYTDVSSSMVWRNRIRDGVNEWRR</sequence>
<dbReference type="RefSeq" id="WP_301189884.1">
    <property type="nucleotide sequence ID" value="NZ_JAPDPJ010000012.1"/>
</dbReference>